<keyword evidence="2" id="KW-1003">Cell membrane</keyword>
<protein>
    <submittedName>
        <fullName evidence="7">LysE family translocator</fullName>
    </submittedName>
</protein>
<feature type="transmembrane region" description="Helical" evidence="6">
    <location>
        <begin position="72"/>
        <end position="90"/>
    </location>
</feature>
<dbReference type="GO" id="GO:0015171">
    <property type="term" value="F:amino acid transmembrane transporter activity"/>
    <property type="evidence" value="ECO:0007669"/>
    <property type="project" value="TreeGrafter"/>
</dbReference>
<feature type="transmembrane region" description="Helical" evidence="6">
    <location>
        <begin position="139"/>
        <end position="159"/>
    </location>
</feature>
<keyword evidence="4 6" id="KW-1133">Transmembrane helix</keyword>
<evidence type="ECO:0000256" key="5">
    <source>
        <dbReference type="ARBA" id="ARBA00023136"/>
    </source>
</evidence>
<sequence>MPELIWPLLLFAVVMVVSPGTNNVLATDSGLRFGLRASLRLLAGLGLGVVSLVVLAALGLGFVVTAVPHTQVALRAAGTGYLLWLAVRILRSGRPAGTQDAQGSRTFTTGLLASWLNPKVWVLALSAVAGYSTISSDPFVLAAILGSVFAVVVVPNLLLWCSCGRLMAARLTTDRHWRVANTALAALLVVSIVPIWLE</sequence>
<dbReference type="RefSeq" id="WP_285994894.1">
    <property type="nucleotide sequence ID" value="NZ_CP127295.1"/>
</dbReference>
<feature type="transmembrane region" description="Helical" evidence="6">
    <location>
        <begin position="37"/>
        <end position="66"/>
    </location>
</feature>
<accession>A0A9Y2NHP6</accession>
<evidence type="ECO:0000256" key="2">
    <source>
        <dbReference type="ARBA" id="ARBA00022475"/>
    </source>
</evidence>
<comment type="subcellular location">
    <subcellularLocation>
        <location evidence="1">Cell membrane</location>
        <topology evidence="1">Multi-pass membrane protein</topology>
    </subcellularLocation>
</comment>
<dbReference type="Proteomes" id="UP001239397">
    <property type="component" value="Chromosome"/>
</dbReference>
<dbReference type="KEGG" id="amog:QRX60_30625"/>
<dbReference type="AlphaFoldDB" id="A0A9Y2NHP6"/>
<dbReference type="GO" id="GO:0005886">
    <property type="term" value="C:plasma membrane"/>
    <property type="evidence" value="ECO:0007669"/>
    <property type="project" value="UniProtKB-SubCell"/>
</dbReference>
<dbReference type="Pfam" id="PF01810">
    <property type="entry name" value="LysE"/>
    <property type="match status" value="1"/>
</dbReference>
<keyword evidence="8" id="KW-1185">Reference proteome</keyword>
<dbReference type="PANTHER" id="PTHR30086">
    <property type="entry name" value="ARGININE EXPORTER PROTEIN ARGO"/>
    <property type="match status" value="1"/>
</dbReference>
<evidence type="ECO:0000256" key="1">
    <source>
        <dbReference type="ARBA" id="ARBA00004651"/>
    </source>
</evidence>
<evidence type="ECO:0000256" key="4">
    <source>
        <dbReference type="ARBA" id="ARBA00022989"/>
    </source>
</evidence>
<feature type="transmembrane region" description="Helical" evidence="6">
    <location>
        <begin position="179"/>
        <end position="197"/>
    </location>
</feature>
<organism evidence="7 8">
    <name type="scientific">Amycolatopsis mongoliensis</name>
    <dbReference type="NCBI Taxonomy" id="715475"/>
    <lineage>
        <taxon>Bacteria</taxon>
        <taxon>Bacillati</taxon>
        <taxon>Actinomycetota</taxon>
        <taxon>Actinomycetes</taxon>
        <taxon>Pseudonocardiales</taxon>
        <taxon>Pseudonocardiaceae</taxon>
        <taxon>Amycolatopsis</taxon>
    </lineage>
</organism>
<proteinExistence type="predicted"/>
<evidence type="ECO:0000313" key="7">
    <source>
        <dbReference type="EMBL" id="WIX98409.1"/>
    </source>
</evidence>
<evidence type="ECO:0000256" key="3">
    <source>
        <dbReference type="ARBA" id="ARBA00022692"/>
    </source>
</evidence>
<keyword evidence="3 6" id="KW-0812">Transmembrane</keyword>
<evidence type="ECO:0000256" key="6">
    <source>
        <dbReference type="SAM" id="Phobius"/>
    </source>
</evidence>
<dbReference type="PANTHER" id="PTHR30086:SF20">
    <property type="entry name" value="ARGININE EXPORTER PROTEIN ARGO-RELATED"/>
    <property type="match status" value="1"/>
</dbReference>
<evidence type="ECO:0000313" key="8">
    <source>
        <dbReference type="Proteomes" id="UP001239397"/>
    </source>
</evidence>
<keyword evidence="5 6" id="KW-0472">Membrane</keyword>
<dbReference type="GO" id="GO:0033228">
    <property type="term" value="P:cysteine export across plasma membrane"/>
    <property type="evidence" value="ECO:0007669"/>
    <property type="project" value="TreeGrafter"/>
</dbReference>
<dbReference type="InterPro" id="IPR001123">
    <property type="entry name" value="LeuE-type"/>
</dbReference>
<reference evidence="7 8" key="1">
    <citation type="submission" date="2023-06" db="EMBL/GenBank/DDBJ databases">
        <authorList>
            <person name="Oyuntsetseg B."/>
            <person name="Kim S.B."/>
        </authorList>
    </citation>
    <scope>NUCLEOTIDE SEQUENCE [LARGE SCALE GENOMIC DNA]</scope>
    <source>
        <strain evidence="7 8">4-36</strain>
    </source>
</reference>
<feature type="transmembrane region" description="Helical" evidence="6">
    <location>
        <begin position="6"/>
        <end position="25"/>
    </location>
</feature>
<dbReference type="EMBL" id="CP127295">
    <property type="protein sequence ID" value="WIX98409.1"/>
    <property type="molecule type" value="Genomic_DNA"/>
</dbReference>
<name>A0A9Y2NHP6_9PSEU</name>
<gene>
    <name evidence="7" type="ORF">QRX60_30625</name>
</gene>
<feature type="transmembrane region" description="Helical" evidence="6">
    <location>
        <begin position="111"/>
        <end position="133"/>
    </location>
</feature>